<dbReference type="GO" id="GO:0005634">
    <property type="term" value="C:nucleus"/>
    <property type="evidence" value="ECO:0007669"/>
    <property type="project" value="UniProtKB-SubCell"/>
</dbReference>
<dbReference type="PANTHER" id="PTHR14614:SF39">
    <property type="entry name" value="HISTIDINE PROTEIN METHYLTRANSFERASE 1 HOMOLOG"/>
    <property type="match status" value="1"/>
</dbReference>
<comment type="similarity">
    <text evidence="9">Belongs to the methyltransferase superfamily. METTL18 family.</text>
</comment>
<dbReference type="EMBL" id="UZAF01021170">
    <property type="protein sequence ID" value="VDO76107.1"/>
    <property type="molecule type" value="Genomic_DNA"/>
</dbReference>
<evidence type="ECO:0000256" key="1">
    <source>
        <dbReference type="ARBA" id="ARBA00004123"/>
    </source>
</evidence>
<evidence type="ECO:0000256" key="2">
    <source>
        <dbReference type="ARBA" id="ARBA00004496"/>
    </source>
</evidence>
<keyword evidence="6" id="KW-0808">Transferase</keyword>
<proteinExistence type="inferred from homology"/>
<name>A0A0N4X4H9_HAEPC</name>
<keyword evidence="7" id="KW-0949">S-adenosyl-L-methionine</keyword>
<keyword evidence="4" id="KW-0963">Cytoplasm</keyword>
<dbReference type="Pfam" id="PF10294">
    <property type="entry name" value="Methyltransf_16"/>
    <property type="match status" value="1"/>
</dbReference>
<evidence type="ECO:0000256" key="5">
    <source>
        <dbReference type="ARBA" id="ARBA00022603"/>
    </source>
</evidence>
<evidence type="ECO:0000256" key="7">
    <source>
        <dbReference type="ARBA" id="ARBA00022691"/>
    </source>
</evidence>
<gene>
    <name evidence="10" type="ORF">HPLM_LOCUS19263</name>
</gene>
<dbReference type="InterPro" id="IPR029063">
    <property type="entry name" value="SAM-dependent_MTases_sf"/>
</dbReference>
<reference evidence="12" key="1">
    <citation type="submission" date="2017-02" db="UniProtKB">
        <authorList>
            <consortium name="WormBaseParasite"/>
        </authorList>
    </citation>
    <scope>IDENTIFICATION</scope>
</reference>
<protein>
    <recommendedName>
        <fullName evidence="3">protein-histidine N-methyltransferase</fullName>
        <ecNumber evidence="3">2.1.1.85</ecNumber>
    </recommendedName>
</protein>
<keyword evidence="5" id="KW-0489">Methyltransferase</keyword>
<evidence type="ECO:0000313" key="11">
    <source>
        <dbReference type="Proteomes" id="UP000268014"/>
    </source>
</evidence>
<evidence type="ECO:0000313" key="12">
    <source>
        <dbReference type="WBParaSite" id="HPLM_0001927101-mRNA-1"/>
    </source>
</evidence>
<dbReference type="AlphaFoldDB" id="A0A0N4X4H9"/>
<evidence type="ECO:0000256" key="8">
    <source>
        <dbReference type="ARBA" id="ARBA00023242"/>
    </source>
</evidence>
<dbReference type="OrthoDB" id="407325at2759"/>
<evidence type="ECO:0000256" key="3">
    <source>
        <dbReference type="ARBA" id="ARBA00012533"/>
    </source>
</evidence>
<dbReference type="CDD" id="cd02440">
    <property type="entry name" value="AdoMet_MTases"/>
    <property type="match status" value="1"/>
</dbReference>
<dbReference type="WBParaSite" id="HPLM_0001927101-mRNA-1">
    <property type="protein sequence ID" value="HPLM_0001927101-mRNA-1"/>
    <property type="gene ID" value="HPLM_0001927101"/>
</dbReference>
<dbReference type="GO" id="GO:0032259">
    <property type="term" value="P:methylation"/>
    <property type="evidence" value="ECO:0007669"/>
    <property type="project" value="UniProtKB-KW"/>
</dbReference>
<keyword evidence="8" id="KW-0539">Nucleus</keyword>
<organism evidence="12">
    <name type="scientific">Haemonchus placei</name>
    <name type="common">Barber's pole worm</name>
    <dbReference type="NCBI Taxonomy" id="6290"/>
    <lineage>
        <taxon>Eukaryota</taxon>
        <taxon>Metazoa</taxon>
        <taxon>Ecdysozoa</taxon>
        <taxon>Nematoda</taxon>
        <taxon>Chromadorea</taxon>
        <taxon>Rhabditida</taxon>
        <taxon>Rhabditina</taxon>
        <taxon>Rhabditomorpha</taxon>
        <taxon>Strongyloidea</taxon>
        <taxon>Trichostrongylidae</taxon>
        <taxon>Haemonchus</taxon>
    </lineage>
</organism>
<dbReference type="Proteomes" id="UP000268014">
    <property type="component" value="Unassembled WGS sequence"/>
</dbReference>
<sequence length="226" mass="25590">MPLMKVSDIELKWADEELVKQRIFENGFDRDSAFESITHSDRTTHVYEGGFKIWECCFDLCQLVDEESANIHGKRVLELGCGAGLPAILCARRGATHVTLHDFNDCVIQCFTKENMRLNGVEESKYNLIGGSWTDFPSTIEPRSFDLVLTSETIYNPDDYVALHDAFDRALSPDGMIWVAAKTFYFGVGGDIATFTEFVVKKGVFKVTTKRLFSADIPRVILELRR</sequence>
<accession>A0A0N4X4H9</accession>
<keyword evidence="11" id="KW-1185">Reference proteome</keyword>
<comment type="subcellular location">
    <subcellularLocation>
        <location evidence="2">Cytoplasm</location>
    </subcellularLocation>
    <subcellularLocation>
        <location evidence="1">Nucleus</location>
    </subcellularLocation>
</comment>
<dbReference type="InterPro" id="IPR019410">
    <property type="entry name" value="Methyltransf_16"/>
</dbReference>
<evidence type="ECO:0000313" key="10">
    <source>
        <dbReference type="EMBL" id="VDO76107.1"/>
    </source>
</evidence>
<dbReference type="GO" id="GO:0018064">
    <property type="term" value="F:protein-L-histidine N-tele-methyltransferase activity"/>
    <property type="evidence" value="ECO:0007669"/>
    <property type="project" value="UniProtKB-EC"/>
</dbReference>
<dbReference type="SUPFAM" id="SSF53335">
    <property type="entry name" value="S-adenosyl-L-methionine-dependent methyltransferases"/>
    <property type="match status" value="1"/>
</dbReference>
<evidence type="ECO:0000256" key="9">
    <source>
        <dbReference type="ARBA" id="ARBA00038126"/>
    </source>
</evidence>
<dbReference type="PANTHER" id="PTHR14614">
    <property type="entry name" value="HEPATOCELLULAR CARCINOMA-ASSOCIATED ANTIGEN"/>
    <property type="match status" value="1"/>
</dbReference>
<dbReference type="EC" id="2.1.1.85" evidence="3"/>
<evidence type="ECO:0000256" key="4">
    <source>
        <dbReference type="ARBA" id="ARBA00022490"/>
    </source>
</evidence>
<dbReference type="GO" id="GO:0005737">
    <property type="term" value="C:cytoplasm"/>
    <property type="evidence" value="ECO:0007669"/>
    <property type="project" value="UniProtKB-SubCell"/>
</dbReference>
<evidence type="ECO:0000256" key="6">
    <source>
        <dbReference type="ARBA" id="ARBA00022679"/>
    </source>
</evidence>
<reference evidence="10 11" key="2">
    <citation type="submission" date="2018-11" db="EMBL/GenBank/DDBJ databases">
        <authorList>
            <consortium name="Pathogen Informatics"/>
        </authorList>
    </citation>
    <scope>NUCLEOTIDE SEQUENCE [LARGE SCALE GENOMIC DNA]</scope>
    <source>
        <strain evidence="10 11">MHpl1</strain>
    </source>
</reference>
<dbReference type="Gene3D" id="3.40.50.150">
    <property type="entry name" value="Vaccinia Virus protein VP39"/>
    <property type="match status" value="1"/>
</dbReference>
<dbReference type="OMA" id="FQSESVW"/>
<dbReference type="STRING" id="6290.A0A0N4X4H9"/>